<dbReference type="GO" id="GO:0008061">
    <property type="term" value="F:chitin binding"/>
    <property type="evidence" value="ECO:0007669"/>
    <property type="project" value="UniProtKB-UniRule"/>
</dbReference>
<keyword evidence="2 8" id="KW-0147">Chitin-binding</keyword>
<dbReference type="GO" id="GO:0006032">
    <property type="term" value="P:chitin catabolic process"/>
    <property type="evidence" value="ECO:0007669"/>
    <property type="project" value="UniProtKB-KW"/>
</dbReference>
<organism evidence="15 16">
    <name type="scientific">Starmerella bacillaris</name>
    <name type="common">Yeast</name>
    <name type="synonym">Candida zemplinina</name>
    <dbReference type="NCBI Taxonomy" id="1247836"/>
    <lineage>
        <taxon>Eukaryota</taxon>
        <taxon>Fungi</taxon>
        <taxon>Dikarya</taxon>
        <taxon>Ascomycota</taxon>
        <taxon>Saccharomycotina</taxon>
        <taxon>Dipodascomycetes</taxon>
        <taxon>Dipodascales</taxon>
        <taxon>Trichomonascaceae</taxon>
        <taxon>Starmerella</taxon>
    </lineage>
</organism>
<dbReference type="PANTHER" id="PTHR47700:SF2">
    <property type="entry name" value="CHITINASE"/>
    <property type="match status" value="1"/>
</dbReference>
<dbReference type="InterPro" id="IPR001223">
    <property type="entry name" value="Glyco_hydro18_cat"/>
</dbReference>
<keyword evidence="3 9" id="KW-0378">Hydrolase</keyword>
<evidence type="ECO:0000256" key="5">
    <source>
        <dbReference type="ARBA" id="ARBA00023277"/>
    </source>
</evidence>
<feature type="region of interest" description="Disordered" evidence="10">
    <location>
        <begin position="169"/>
        <end position="188"/>
    </location>
</feature>
<dbReference type="Pfam" id="PF00187">
    <property type="entry name" value="Chitin_bind_1"/>
    <property type="match status" value="1"/>
</dbReference>
<dbReference type="InterPro" id="IPR036861">
    <property type="entry name" value="Endochitinase-like_sf"/>
</dbReference>
<feature type="region of interest" description="Disordered" evidence="10">
    <location>
        <begin position="89"/>
        <end position="114"/>
    </location>
</feature>
<evidence type="ECO:0000256" key="1">
    <source>
        <dbReference type="ARBA" id="ARBA00000822"/>
    </source>
</evidence>
<dbReference type="InterPro" id="IPR029070">
    <property type="entry name" value="Chitinase_insertion_sf"/>
</dbReference>
<evidence type="ECO:0000256" key="9">
    <source>
        <dbReference type="RuleBase" id="RU000489"/>
    </source>
</evidence>
<dbReference type="InterPro" id="IPR001579">
    <property type="entry name" value="Glyco_hydro_18_chit_AS"/>
</dbReference>
<dbReference type="SMART" id="SM00636">
    <property type="entry name" value="Glyco_18"/>
    <property type="match status" value="1"/>
</dbReference>
<feature type="region of interest" description="Disordered" evidence="10">
    <location>
        <begin position="194"/>
        <end position="213"/>
    </location>
</feature>
<gene>
    <name evidence="15" type="ORF">DASB73_008240</name>
</gene>
<evidence type="ECO:0000256" key="2">
    <source>
        <dbReference type="ARBA" id="ARBA00022669"/>
    </source>
</evidence>
<dbReference type="SUPFAM" id="SSF51445">
    <property type="entry name" value="(Trans)glycosidases"/>
    <property type="match status" value="1"/>
</dbReference>
<dbReference type="PROSITE" id="PS00026">
    <property type="entry name" value="CHIT_BIND_I_1"/>
    <property type="match status" value="1"/>
</dbReference>
<keyword evidence="8" id="KW-1015">Disulfide bond</keyword>
<dbReference type="Gene3D" id="3.10.350.10">
    <property type="entry name" value="LysM domain"/>
    <property type="match status" value="1"/>
</dbReference>
<evidence type="ECO:0000256" key="10">
    <source>
        <dbReference type="SAM" id="MobiDB-lite"/>
    </source>
</evidence>
<feature type="disulfide bond" evidence="8">
    <location>
        <begin position="834"/>
        <end position="848"/>
    </location>
</feature>
<protein>
    <recommendedName>
        <fullName evidence="17">Chitinase</fullName>
    </recommendedName>
</protein>
<dbReference type="InterPro" id="IPR011583">
    <property type="entry name" value="Chitinase_II/V-like_cat"/>
</dbReference>
<dbReference type="PROSITE" id="PS01095">
    <property type="entry name" value="GH18_1"/>
    <property type="match status" value="1"/>
</dbReference>
<feature type="signal peptide" evidence="11">
    <location>
        <begin position="1"/>
        <end position="16"/>
    </location>
</feature>
<keyword evidence="6 9" id="KW-0326">Glycosidase</keyword>
<name>A0AAV5RF90_STABA</name>
<dbReference type="InterPro" id="IPR017853">
    <property type="entry name" value="GH"/>
</dbReference>
<accession>A0AAV5RF90</accession>
<feature type="domain" description="LysM" evidence="13">
    <location>
        <begin position="749"/>
        <end position="800"/>
    </location>
</feature>
<keyword evidence="11" id="KW-0732">Signal</keyword>
<feature type="compositionally biased region" description="Polar residues" evidence="10">
    <location>
        <begin position="169"/>
        <end position="178"/>
    </location>
</feature>
<dbReference type="SUPFAM" id="SSF54556">
    <property type="entry name" value="Chitinase insertion domain"/>
    <property type="match status" value="1"/>
</dbReference>
<feature type="domain" description="Chitin-binding type-1" evidence="12">
    <location>
        <begin position="813"/>
        <end position="869"/>
    </location>
</feature>
<feature type="disulfide bond" evidence="8">
    <location>
        <begin position="829"/>
        <end position="841"/>
    </location>
</feature>
<proteinExistence type="predicted"/>
<evidence type="ECO:0000256" key="11">
    <source>
        <dbReference type="SAM" id="SignalP"/>
    </source>
</evidence>
<evidence type="ECO:0000256" key="3">
    <source>
        <dbReference type="ARBA" id="ARBA00022801"/>
    </source>
</evidence>
<keyword evidence="7" id="KW-0624">Polysaccharide degradation</keyword>
<dbReference type="PROSITE" id="PS51910">
    <property type="entry name" value="GH18_2"/>
    <property type="match status" value="1"/>
</dbReference>
<dbReference type="SMART" id="SM00270">
    <property type="entry name" value="ChtBD1"/>
    <property type="match status" value="1"/>
</dbReference>
<dbReference type="GO" id="GO:0008843">
    <property type="term" value="F:endochitinase activity"/>
    <property type="evidence" value="ECO:0007669"/>
    <property type="project" value="UniProtKB-EC"/>
</dbReference>
<evidence type="ECO:0000256" key="4">
    <source>
        <dbReference type="ARBA" id="ARBA00023024"/>
    </source>
</evidence>
<dbReference type="EMBL" id="BTGC01000003">
    <property type="protein sequence ID" value="GMM49866.1"/>
    <property type="molecule type" value="Genomic_DNA"/>
</dbReference>
<dbReference type="Proteomes" id="UP001362899">
    <property type="component" value="Unassembled WGS sequence"/>
</dbReference>
<evidence type="ECO:0000259" key="14">
    <source>
        <dbReference type="PROSITE" id="PS51910"/>
    </source>
</evidence>
<dbReference type="Gene3D" id="3.30.60.10">
    <property type="entry name" value="Endochitinase-like"/>
    <property type="match status" value="1"/>
</dbReference>
<dbReference type="CDD" id="cd00035">
    <property type="entry name" value="ChtBD1"/>
    <property type="match status" value="1"/>
</dbReference>
<dbReference type="InterPro" id="IPR001002">
    <property type="entry name" value="Chitin-bd_1"/>
</dbReference>
<dbReference type="Gene3D" id="3.20.20.80">
    <property type="entry name" value="Glycosidases"/>
    <property type="match status" value="1"/>
</dbReference>
<dbReference type="InterPro" id="IPR018392">
    <property type="entry name" value="LysM"/>
</dbReference>
<keyword evidence="16" id="KW-1185">Reference proteome</keyword>
<evidence type="ECO:0008006" key="17">
    <source>
        <dbReference type="Google" id="ProtNLM"/>
    </source>
</evidence>
<dbReference type="PROSITE" id="PS51782">
    <property type="entry name" value="LYSM"/>
    <property type="match status" value="1"/>
</dbReference>
<feature type="disulfide bond" evidence="8">
    <location>
        <begin position="863"/>
        <end position="867"/>
    </location>
</feature>
<keyword evidence="4" id="KW-0146">Chitin degradation</keyword>
<dbReference type="InterPro" id="IPR036779">
    <property type="entry name" value="LysM_dom_sf"/>
</dbReference>
<dbReference type="GO" id="GO:0000272">
    <property type="term" value="P:polysaccharide catabolic process"/>
    <property type="evidence" value="ECO:0007669"/>
    <property type="project" value="UniProtKB-KW"/>
</dbReference>
<evidence type="ECO:0000313" key="15">
    <source>
        <dbReference type="EMBL" id="GMM49866.1"/>
    </source>
</evidence>
<dbReference type="InterPro" id="IPR018371">
    <property type="entry name" value="Chitin-binding_1_CS"/>
</dbReference>
<feature type="chain" id="PRO_5043428219" description="Chitinase" evidence="11">
    <location>
        <begin position="17"/>
        <end position="1213"/>
    </location>
</feature>
<dbReference type="AlphaFoldDB" id="A0AAV5RF90"/>
<feature type="domain" description="GH18" evidence="14">
    <location>
        <begin position="879"/>
        <end position="1213"/>
    </location>
</feature>
<keyword evidence="5" id="KW-0119">Carbohydrate metabolism</keyword>
<reference evidence="15 16" key="1">
    <citation type="journal article" date="2023" name="Elife">
        <title>Identification of key yeast species and microbe-microbe interactions impacting larval growth of Drosophila in the wild.</title>
        <authorList>
            <person name="Mure A."/>
            <person name="Sugiura Y."/>
            <person name="Maeda R."/>
            <person name="Honda K."/>
            <person name="Sakurai N."/>
            <person name="Takahashi Y."/>
            <person name="Watada M."/>
            <person name="Katoh T."/>
            <person name="Gotoh A."/>
            <person name="Gotoh Y."/>
            <person name="Taniguchi I."/>
            <person name="Nakamura K."/>
            <person name="Hayashi T."/>
            <person name="Katayama T."/>
            <person name="Uemura T."/>
            <person name="Hattori Y."/>
        </authorList>
    </citation>
    <scope>NUCLEOTIDE SEQUENCE [LARGE SCALE GENOMIC DNA]</scope>
    <source>
        <strain evidence="15 16">SB-73</strain>
    </source>
</reference>
<evidence type="ECO:0000256" key="6">
    <source>
        <dbReference type="ARBA" id="ARBA00023295"/>
    </source>
</evidence>
<evidence type="ECO:0000259" key="12">
    <source>
        <dbReference type="PROSITE" id="PS50941"/>
    </source>
</evidence>
<feature type="compositionally biased region" description="Low complexity" evidence="10">
    <location>
        <begin position="89"/>
        <end position="103"/>
    </location>
</feature>
<dbReference type="InterPro" id="IPR053214">
    <property type="entry name" value="LysM12-like"/>
</dbReference>
<dbReference type="PROSITE" id="PS50941">
    <property type="entry name" value="CHIT_BIND_I_2"/>
    <property type="match status" value="1"/>
</dbReference>
<sequence>MLLHTVLLCVVGSAYASSESTYSSTAISSKRQESKENSISTSVLSSVYSSSSNSKVSSESSFISSLNSQADSSKSSVFSSNVHESSTAAYSLSSSRPGSSLRSDATSAKTVTSETSVSLLSTSANYANRQRSSSNHVHLPESNAVPSSLYPTISVSSASNRASSLQSAKVASSKVNPPSASRLSSLHASSVVKSSSNMKVSQSGRSSVVRSSSRMIKPSSVASSFKNSAVFTSRSGTPSSNIKISATPSSSLESASAYETQQFSITPDDISPVSPAFFELLSYVSPCESDHYENPVNINVGWKNGGSSAEGWILADMVTDIKNQMANDWATPFYTSFMQRGGIICGAWFGAMVSNKDTMSSIEDTLRGYFISNGISDYRYFEYLDPNLAMNSMGIFCSTLNDPATVANAVKGWSMHKSVAESIGGFDGIASIGTLTICNNQYANRKFGDTSPDHHMGACDAITVGSSGNPRDSCPISWDELSLYNPNVPIYSLHQGDQVCCSYGDGSSPYTPMYQCSSDTTQVAFKLTTGYRSGGSSPNDGWILADMVTDIKNQMTNDWARPAFTSFMQRGGLTCGAYMGAMVNNLETVSSVEQDIRNDLKNYFMPSLKYYEHVDPQRNAMMVFGIACSTDSDLDSVAKIVRGWSMGTSAVESTQISGYNDFKYENLCYLDYNNRKSGNLNTDDHVGYCEEREVSSGQTASSVCGLSGDILADYNKGLDFNNLPANQFVCCSVGIQDLRPKQNADGSCYTYVIQENDSCAALESKFYPLSSDDLYNFNKNTFGWFGCDNTHPRIGDVICLSAGTPPRPSVNPFAECGPQAAGDKYNSECPLNACCSQYGMCGYGDDYCKVTYSETNAPGTTGCISNCGDVSLGPASSSWQNVAYFDGSDSSSPVTDYDSYDVIHLAFGGISSDHSSLNVDAIQTQYNNFKSMKKAKKVLSFGGQAFSTGQSTYQIFREAIGKDYANFATTVYNFMQQQENQFLDGIDFDWEFPGAQDQDGLPADDPNNGQHLLEFLIDLRGKLGDDKIISIAIPASYYYLQTYPIAEMSKYVSYFVFMTYDLHGQWDYGSDTTRCHTNYYDTLQALKMIIKAGVPGDKVRVGTANYARSYQLTSDCNGEGCDFTGPNSGAYAGEYGGVQGILTPLDISYILGNKKINSIVNDQGSQCTLLRYDDTQWAAWTINNDDRNAEYQQLGFGGSSLWLSNYVGGTTGN</sequence>
<evidence type="ECO:0000259" key="13">
    <source>
        <dbReference type="PROSITE" id="PS51782"/>
    </source>
</evidence>
<dbReference type="Pfam" id="PF00704">
    <property type="entry name" value="Glyco_hydro_18"/>
    <property type="match status" value="1"/>
</dbReference>
<comment type="caution">
    <text evidence="8">Lacks conserved residue(s) required for the propagation of feature annotation.</text>
</comment>
<evidence type="ECO:0000256" key="8">
    <source>
        <dbReference type="PROSITE-ProRule" id="PRU00261"/>
    </source>
</evidence>
<comment type="caution">
    <text evidence="15">The sequence shown here is derived from an EMBL/GenBank/DDBJ whole genome shotgun (WGS) entry which is preliminary data.</text>
</comment>
<dbReference type="PANTHER" id="PTHR47700">
    <property type="entry name" value="V CHITINASE, PUTATIVE (AFU_ORTHOLOGUE AFUA_6G13720)-RELATED"/>
    <property type="match status" value="1"/>
</dbReference>
<feature type="compositionally biased region" description="Low complexity" evidence="10">
    <location>
        <begin position="179"/>
        <end position="188"/>
    </location>
</feature>
<dbReference type="SUPFAM" id="SSF57016">
    <property type="entry name" value="Plant lectins/antimicrobial peptides"/>
    <property type="match status" value="1"/>
</dbReference>
<comment type="catalytic activity">
    <reaction evidence="1">
        <text>Random endo-hydrolysis of N-acetyl-beta-D-glucosaminide (1-&gt;4)-beta-linkages in chitin and chitodextrins.</text>
        <dbReference type="EC" id="3.2.1.14"/>
    </reaction>
</comment>
<evidence type="ECO:0000256" key="7">
    <source>
        <dbReference type="ARBA" id="ARBA00023326"/>
    </source>
</evidence>
<evidence type="ECO:0000313" key="16">
    <source>
        <dbReference type="Proteomes" id="UP001362899"/>
    </source>
</evidence>